<feature type="domain" description="DUF7275" evidence="1">
    <location>
        <begin position="61"/>
        <end position="243"/>
    </location>
</feature>
<dbReference type="KEGG" id="vg:26628550"/>
<dbReference type="InterPro" id="IPR055699">
    <property type="entry name" value="DUF7275"/>
</dbReference>
<keyword evidence="3" id="KW-1185">Reference proteome</keyword>
<dbReference type="Proteomes" id="UP000202888">
    <property type="component" value="Segment"/>
</dbReference>
<dbReference type="RefSeq" id="YP_009201327.1">
    <property type="nucleotide sequence ID" value="NC_028829.1"/>
</dbReference>
<protein>
    <recommendedName>
        <fullName evidence="1">DUF7275 domain-containing protein</fullName>
    </recommendedName>
</protein>
<organism evidence="2 3">
    <name type="scientific">Vibrio phage ValKK3</name>
    <dbReference type="NCBI Taxonomy" id="1610855"/>
    <lineage>
        <taxon>Viruses</taxon>
        <taxon>Duplodnaviria</taxon>
        <taxon>Heunggongvirae</taxon>
        <taxon>Uroviricota</taxon>
        <taxon>Caudoviricetes</taxon>
        <taxon>Pantevenvirales</taxon>
        <taxon>Straboviridae</taxon>
        <taxon>Schizotequatrovirus</taxon>
        <taxon>Schizotequatrovirus valkk3</taxon>
    </lineage>
</organism>
<dbReference type="EMBL" id="KP671755">
    <property type="protein sequence ID" value="AJT61065.1"/>
    <property type="molecule type" value="Genomic_DNA"/>
</dbReference>
<dbReference type="Pfam" id="PF23940">
    <property type="entry name" value="DUF7275"/>
    <property type="match status" value="1"/>
</dbReference>
<evidence type="ECO:0000313" key="3">
    <source>
        <dbReference type="Proteomes" id="UP000202888"/>
    </source>
</evidence>
<name>A0A0D4DB16_9CAUD</name>
<evidence type="ECO:0000313" key="2">
    <source>
        <dbReference type="EMBL" id="AJT61065.1"/>
    </source>
</evidence>
<accession>A0A0D4DB16</accession>
<evidence type="ECO:0000259" key="1">
    <source>
        <dbReference type="Pfam" id="PF23940"/>
    </source>
</evidence>
<sequence>MRIVVGSTALHHNGIRLRNTIKDLDVFVDSPDSANDGDDFIVMPVEILQMFDGDIATADEIYTIKCSHLGWDEHKVGYSQFGGSTLWDKHKRDVIALSRFCKIKPELYAALTNHWRKELGNKDYLCLNKDADDFFNDKVRYVYEHDELHRMVAAPNRPLYEKILKDGCDVLVSKEKFEQLSFEDKINLFHEEISVIAIERYIVHGMMPLNAWNHALKKTITRLTKNWACDFICANMSHYMKPKYNLNILEEKG</sequence>
<proteinExistence type="predicted"/>
<dbReference type="GeneID" id="26628550"/>
<reference evidence="2 3" key="1">
    <citation type="journal article" date="2016" name="Genom Data">
        <title>Complete genome sequence of a giant Vibrio phage ValKK3 infecting Vibrio alginolyticus.</title>
        <authorList>
            <person name="Lal T.M."/>
            <person name="Sano M."/>
            <person name="Hatai K."/>
            <person name="Ransangan J."/>
        </authorList>
    </citation>
    <scope>NUCLEOTIDE SEQUENCE [LARGE SCALE GENOMIC DNA]</scope>
</reference>
<dbReference type="OrthoDB" id="5929at10239"/>